<evidence type="ECO:0000313" key="9">
    <source>
        <dbReference type="EMBL" id="TWT33400.1"/>
    </source>
</evidence>
<dbReference type="GO" id="GO:0032259">
    <property type="term" value="P:methylation"/>
    <property type="evidence" value="ECO:0007669"/>
    <property type="project" value="UniProtKB-KW"/>
</dbReference>
<evidence type="ECO:0000256" key="1">
    <source>
        <dbReference type="ARBA" id="ARBA00006594"/>
    </source>
</evidence>
<evidence type="ECO:0000256" key="5">
    <source>
        <dbReference type="ARBA" id="ARBA00022747"/>
    </source>
</evidence>
<dbReference type="EMBL" id="SJPF01000003">
    <property type="protein sequence ID" value="TWT33400.1"/>
    <property type="molecule type" value="Genomic_DNA"/>
</dbReference>
<dbReference type="InterPro" id="IPR041635">
    <property type="entry name" value="Type_ISP_LLaBIII_C"/>
</dbReference>
<evidence type="ECO:0000256" key="4">
    <source>
        <dbReference type="ARBA" id="ARBA00022679"/>
    </source>
</evidence>
<evidence type="ECO:0000259" key="8">
    <source>
        <dbReference type="Pfam" id="PF18135"/>
    </source>
</evidence>
<dbReference type="GO" id="GO:0003677">
    <property type="term" value="F:DNA binding"/>
    <property type="evidence" value="ECO:0007669"/>
    <property type="project" value="InterPro"/>
</dbReference>
<dbReference type="InterPro" id="IPR050953">
    <property type="entry name" value="N4_N6_ade-DNA_methylase"/>
</dbReference>
<protein>
    <recommendedName>
        <fullName evidence="2">site-specific DNA-methyltransferase (adenine-specific)</fullName>
        <ecNumber evidence="2">2.1.1.72</ecNumber>
    </recommendedName>
</protein>
<dbReference type="PANTHER" id="PTHR33841">
    <property type="entry name" value="DNA METHYLTRANSFERASE YEEA-RELATED"/>
    <property type="match status" value="1"/>
</dbReference>
<dbReference type="InterPro" id="IPR003356">
    <property type="entry name" value="DNA_methylase_A-5"/>
</dbReference>
<dbReference type="Pfam" id="PF18135">
    <property type="entry name" value="Type_ISP_C"/>
    <property type="match status" value="1"/>
</dbReference>
<dbReference type="EC" id="2.1.1.72" evidence="2"/>
<dbReference type="PROSITE" id="PS00092">
    <property type="entry name" value="N6_MTASE"/>
    <property type="match status" value="1"/>
</dbReference>
<feature type="domain" description="DNA methylase adenine-specific" evidence="7">
    <location>
        <begin position="10"/>
        <end position="174"/>
    </location>
</feature>
<evidence type="ECO:0000313" key="10">
    <source>
        <dbReference type="Proteomes" id="UP000318878"/>
    </source>
</evidence>
<comment type="catalytic activity">
    <reaction evidence="6">
        <text>a 2'-deoxyadenosine in DNA + S-adenosyl-L-methionine = an N(6)-methyl-2'-deoxyadenosine in DNA + S-adenosyl-L-homocysteine + H(+)</text>
        <dbReference type="Rhea" id="RHEA:15197"/>
        <dbReference type="Rhea" id="RHEA-COMP:12418"/>
        <dbReference type="Rhea" id="RHEA-COMP:12419"/>
        <dbReference type="ChEBI" id="CHEBI:15378"/>
        <dbReference type="ChEBI" id="CHEBI:57856"/>
        <dbReference type="ChEBI" id="CHEBI:59789"/>
        <dbReference type="ChEBI" id="CHEBI:90615"/>
        <dbReference type="ChEBI" id="CHEBI:90616"/>
        <dbReference type="EC" id="2.1.1.72"/>
    </reaction>
</comment>
<keyword evidence="5" id="KW-0680">Restriction system</keyword>
<comment type="caution">
    <text evidence="9">The sequence shown here is derived from an EMBL/GenBank/DDBJ whole genome shotgun (WGS) entry which is preliminary data.</text>
</comment>
<keyword evidence="3 9" id="KW-0489">Methyltransferase</keyword>
<name>A0A5C5V5Q7_9BACT</name>
<dbReference type="InterPro" id="IPR029063">
    <property type="entry name" value="SAM-dependent_MTases_sf"/>
</dbReference>
<dbReference type="PANTHER" id="PTHR33841:SF1">
    <property type="entry name" value="DNA METHYLTRANSFERASE A"/>
    <property type="match status" value="1"/>
</dbReference>
<proteinExistence type="inferred from homology"/>
<keyword evidence="10" id="KW-1185">Reference proteome</keyword>
<evidence type="ECO:0000256" key="2">
    <source>
        <dbReference type="ARBA" id="ARBA00011900"/>
    </source>
</evidence>
<evidence type="ECO:0000256" key="3">
    <source>
        <dbReference type="ARBA" id="ARBA00022603"/>
    </source>
</evidence>
<feature type="domain" description="Type ISP restriction-modification enzyme LLaBIII C-terminal specificity" evidence="8">
    <location>
        <begin position="369"/>
        <end position="690"/>
    </location>
</feature>
<comment type="similarity">
    <text evidence="1">Belongs to the N(4)/N(6)-methyltransferase family.</text>
</comment>
<dbReference type="AlphaFoldDB" id="A0A5C5V5Q7"/>
<dbReference type="GO" id="GO:0008170">
    <property type="term" value="F:N-methyltransferase activity"/>
    <property type="evidence" value="ECO:0007669"/>
    <property type="project" value="InterPro"/>
</dbReference>
<dbReference type="Pfam" id="PF02384">
    <property type="entry name" value="N6_Mtase"/>
    <property type="match status" value="1"/>
</dbReference>
<sequence>MPGSVALSVGSNFESRLAQTDEASRRRHGVYYTPPEVAAAMVRAVDHSLRSEFGLGSGLADESLPGSILDPACGDGVFLEAALRQIYRNICEVGGKSAWPTLVRERILPRLHGCELFAEAVAEARWRLLSVLSETGVADVDPSQLQIRVGDALAEETWHRDERFSAIIGNPPYLAATVQRGDWLKSLMTGGGQPGRNYYAVDGQPLGEKKLWLHDDYVQFFRLAQWHLDRSGFGVLGFLTNHGYLDNPTFRGMRWELLRGFDQIQIVDLHGNVKKREKSAAALDDENVFAIEQGVAIGLFSKFGEGETLASVHRGDLWGSRTAKLAWLSEQPIAELARHKIQVSPPHYFFLARDEARASEYERGLPILELFDKFASAVVTARDKIVIDHDRDELLARIGEFRDDQLSDDVLRRRYFASSRGRKYPPGDTRSWKLAAARAALRADTDWQSRPMRCLYRPFDYRWIYWTPEMIDWPRGEIMRSLASGDTIGLIVRRQMPAGQECNYFGVTNAITLDGVLRSDNRGNESILPLAISDQSNLRAELLGIHRKRWKRDVIDTRTWAALIYALFHATDYRERYADQLRIEFPRLFWPSQWSLAEKLIACGERLFHLHLPNDDPASDGDGAVVVDRGYPKYRDGQILVGKNRRIAEASPLLWKYRFGVHQVLEKWLKDRRGYELSAAEVATYRRIIAATKATIETRQQIDAAIAQSGGWAAAMVDRDGRPLD</sequence>
<reference evidence="9 10" key="1">
    <citation type="submission" date="2019-02" db="EMBL/GenBank/DDBJ databases">
        <title>Deep-cultivation of Planctomycetes and their phenomic and genomic characterization uncovers novel biology.</title>
        <authorList>
            <person name="Wiegand S."/>
            <person name="Jogler M."/>
            <person name="Boedeker C."/>
            <person name="Pinto D."/>
            <person name="Vollmers J."/>
            <person name="Rivas-Marin E."/>
            <person name="Kohn T."/>
            <person name="Peeters S.H."/>
            <person name="Heuer A."/>
            <person name="Rast P."/>
            <person name="Oberbeckmann S."/>
            <person name="Bunk B."/>
            <person name="Jeske O."/>
            <person name="Meyerdierks A."/>
            <person name="Storesund J.E."/>
            <person name="Kallscheuer N."/>
            <person name="Luecker S."/>
            <person name="Lage O.M."/>
            <person name="Pohl T."/>
            <person name="Merkel B.J."/>
            <person name="Hornburger P."/>
            <person name="Mueller R.-W."/>
            <person name="Bruemmer F."/>
            <person name="Labrenz M."/>
            <person name="Spormann A.M."/>
            <person name="Op Den Camp H."/>
            <person name="Overmann J."/>
            <person name="Amann R."/>
            <person name="Jetten M.S.M."/>
            <person name="Mascher T."/>
            <person name="Medema M.H."/>
            <person name="Devos D.P."/>
            <person name="Kaster A.-K."/>
            <person name="Ovreas L."/>
            <person name="Rohde M."/>
            <person name="Galperin M.Y."/>
            <person name="Jogler C."/>
        </authorList>
    </citation>
    <scope>NUCLEOTIDE SEQUENCE [LARGE SCALE GENOMIC DNA]</scope>
    <source>
        <strain evidence="9 10">Enr8</strain>
    </source>
</reference>
<accession>A0A5C5V5Q7</accession>
<evidence type="ECO:0000259" key="7">
    <source>
        <dbReference type="Pfam" id="PF02384"/>
    </source>
</evidence>
<dbReference type="Gene3D" id="3.40.50.150">
    <property type="entry name" value="Vaccinia Virus protein VP39"/>
    <property type="match status" value="1"/>
</dbReference>
<dbReference type="GO" id="GO:0009007">
    <property type="term" value="F:site-specific DNA-methyltransferase (adenine-specific) activity"/>
    <property type="evidence" value="ECO:0007669"/>
    <property type="project" value="UniProtKB-EC"/>
</dbReference>
<dbReference type="GO" id="GO:0009307">
    <property type="term" value="P:DNA restriction-modification system"/>
    <property type="evidence" value="ECO:0007669"/>
    <property type="project" value="UniProtKB-KW"/>
</dbReference>
<organism evidence="9 10">
    <name type="scientific">Blastopirellula retiformator</name>
    <dbReference type="NCBI Taxonomy" id="2527970"/>
    <lineage>
        <taxon>Bacteria</taxon>
        <taxon>Pseudomonadati</taxon>
        <taxon>Planctomycetota</taxon>
        <taxon>Planctomycetia</taxon>
        <taxon>Pirellulales</taxon>
        <taxon>Pirellulaceae</taxon>
        <taxon>Blastopirellula</taxon>
    </lineage>
</organism>
<gene>
    <name evidence="9" type="ORF">Enr8_32300</name>
</gene>
<dbReference type="PRINTS" id="PR00507">
    <property type="entry name" value="N12N6MTFRASE"/>
</dbReference>
<dbReference type="InterPro" id="IPR002052">
    <property type="entry name" value="DNA_methylase_N6_adenine_CS"/>
</dbReference>
<dbReference type="SUPFAM" id="SSF53335">
    <property type="entry name" value="S-adenosyl-L-methionine-dependent methyltransferases"/>
    <property type="match status" value="1"/>
</dbReference>
<dbReference type="Proteomes" id="UP000318878">
    <property type="component" value="Unassembled WGS sequence"/>
</dbReference>
<keyword evidence="4" id="KW-0808">Transferase</keyword>
<evidence type="ECO:0000256" key="6">
    <source>
        <dbReference type="ARBA" id="ARBA00047942"/>
    </source>
</evidence>